<dbReference type="Pfam" id="PF02932">
    <property type="entry name" value="Neur_chan_memb"/>
    <property type="match status" value="1"/>
</dbReference>
<feature type="transmembrane region" description="Helical" evidence="11">
    <location>
        <begin position="251"/>
        <end position="276"/>
    </location>
</feature>
<evidence type="ECO:0000256" key="9">
    <source>
        <dbReference type="ARBA" id="ARBA00023136"/>
    </source>
</evidence>
<keyword evidence="9 11" id="KW-0472">Membrane</keyword>
<dbReference type="Proteomes" id="UP001652625">
    <property type="component" value="Chromosome 11"/>
</dbReference>
<evidence type="ECO:0000256" key="10">
    <source>
        <dbReference type="ARBA" id="ARBA00023303"/>
    </source>
</evidence>
<evidence type="ECO:0000256" key="8">
    <source>
        <dbReference type="ARBA" id="ARBA00023065"/>
    </source>
</evidence>
<dbReference type="CDD" id="cd18990">
    <property type="entry name" value="LGIC_ECD_GABAAR"/>
    <property type="match status" value="1"/>
</dbReference>
<dbReference type="Gene3D" id="2.70.170.10">
    <property type="entry name" value="Neurotransmitter-gated ion-channel ligand-binding domain"/>
    <property type="match status" value="1"/>
</dbReference>
<feature type="domain" description="Neurotransmitter-gated ion-channel ligand-binding" evidence="12">
    <location>
        <begin position="49"/>
        <end position="227"/>
    </location>
</feature>
<dbReference type="RefSeq" id="XP_065666852.1">
    <property type="nucleotide sequence ID" value="XM_065810780.1"/>
</dbReference>
<feature type="domain" description="Neurotransmitter-gated ion-channel transmembrane" evidence="13">
    <location>
        <begin position="259"/>
        <end position="388"/>
    </location>
</feature>
<dbReference type="InterPro" id="IPR006201">
    <property type="entry name" value="Neur_channel"/>
</dbReference>
<keyword evidence="15" id="KW-0675">Receptor</keyword>
<evidence type="ECO:0000313" key="15">
    <source>
        <dbReference type="RefSeq" id="XP_065666852.1"/>
    </source>
</evidence>
<keyword evidence="6 11" id="KW-0732">Signal</keyword>
<dbReference type="Pfam" id="PF02931">
    <property type="entry name" value="Neur_chan_LBD"/>
    <property type="match status" value="1"/>
</dbReference>
<gene>
    <name evidence="15" type="primary">LOC100205004</name>
</gene>
<reference evidence="15" key="1">
    <citation type="submission" date="2025-08" db="UniProtKB">
        <authorList>
            <consortium name="RefSeq"/>
        </authorList>
    </citation>
    <scope>IDENTIFICATION</scope>
</reference>
<evidence type="ECO:0000256" key="6">
    <source>
        <dbReference type="ARBA" id="ARBA00022729"/>
    </source>
</evidence>
<evidence type="ECO:0000259" key="13">
    <source>
        <dbReference type="Pfam" id="PF02932"/>
    </source>
</evidence>
<feature type="transmembrane region" description="Helical" evidence="11">
    <location>
        <begin position="283"/>
        <end position="302"/>
    </location>
</feature>
<dbReference type="InterPro" id="IPR006029">
    <property type="entry name" value="Neurotrans-gated_channel_TM"/>
</dbReference>
<dbReference type="PRINTS" id="PR00253">
    <property type="entry name" value="GABAARECEPTR"/>
</dbReference>
<dbReference type="GeneID" id="100205004"/>
<feature type="chain" id="PRO_5044988759" evidence="11">
    <location>
        <begin position="17"/>
        <end position="432"/>
    </location>
</feature>
<evidence type="ECO:0000256" key="4">
    <source>
        <dbReference type="ARBA" id="ARBA00022475"/>
    </source>
</evidence>
<keyword evidence="3 11" id="KW-0813">Transport</keyword>
<evidence type="ECO:0000256" key="11">
    <source>
        <dbReference type="RuleBase" id="RU000687"/>
    </source>
</evidence>
<dbReference type="SUPFAM" id="SSF63712">
    <property type="entry name" value="Nicotinic receptor ligand binding domain-like"/>
    <property type="match status" value="1"/>
</dbReference>
<dbReference type="InterPro" id="IPR006028">
    <property type="entry name" value="GABAA/Glycine_rcpt"/>
</dbReference>
<keyword evidence="5 11" id="KW-0812">Transmembrane</keyword>
<comment type="similarity">
    <text evidence="11">Belongs to the ligand-gated ion channel (TC 1.A.9) family.</text>
</comment>
<accession>A0ABM4CY33</accession>
<evidence type="ECO:0000259" key="12">
    <source>
        <dbReference type="Pfam" id="PF02931"/>
    </source>
</evidence>
<proteinExistence type="inferred from homology"/>
<keyword evidence="10 11" id="KW-0407">Ion channel</keyword>
<keyword evidence="14" id="KW-1185">Reference proteome</keyword>
<evidence type="ECO:0000256" key="2">
    <source>
        <dbReference type="ARBA" id="ARBA00004236"/>
    </source>
</evidence>
<dbReference type="SUPFAM" id="SSF90112">
    <property type="entry name" value="Neurotransmitter-gated ion-channel transmembrane pore"/>
    <property type="match status" value="1"/>
</dbReference>
<dbReference type="InterPro" id="IPR038050">
    <property type="entry name" value="Neuro_actylchol_rec"/>
</dbReference>
<dbReference type="PROSITE" id="PS00236">
    <property type="entry name" value="NEUROTR_ION_CHANNEL"/>
    <property type="match status" value="1"/>
</dbReference>
<dbReference type="InterPro" id="IPR006202">
    <property type="entry name" value="Neur_chan_lig-bd"/>
</dbReference>
<dbReference type="Gene3D" id="1.20.58.390">
    <property type="entry name" value="Neurotransmitter-gated ion-channel transmembrane domain"/>
    <property type="match status" value="1"/>
</dbReference>
<dbReference type="InterPro" id="IPR036734">
    <property type="entry name" value="Neur_chan_lig-bd_sf"/>
</dbReference>
<dbReference type="InterPro" id="IPR018000">
    <property type="entry name" value="Neurotransmitter_ion_chnl_CS"/>
</dbReference>
<dbReference type="NCBIfam" id="TIGR00860">
    <property type="entry name" value="LIC"/>
    <property type="match status" value="1"/>
</dbReference>
<comment type="subcellular location">
    <subcellularLocation>
        <location evidence="2">Cell membrane</location>
    </subcellularLocation>
    <subcellularLocation>
        <location evidence="1">Membrane</location>
        <topology evidence="1">Multi-pass membrane protein</topology>
    </subcellularLocation>
</comment>
<feature type="transmembrane region" description="Helical" evidence="11">
    <location>
        <begin position="317"/>
        <end position="339"/>
    </location>
</feature>
<organism evidence="14 15">
    <name type="scientific">Hydra vulgaris</name>
    <name type="common">Hydra</name>
    <name type="synonym">Hydra attenuata</name>
    <dbReference type="NCBI Taxonomy" id="6087"/>
    <lineage>
        <taxon>Eukaryota</taxon>
        <taxon>Metazoa</taxon>
        <taxon>Cnidaria</taxon>
        <taxon>Hydrozoa</taxon>
        <taxon>Hydroidolina</taxon>
        <taxon>Anthoathecata</taxon>
        <taxon>Aplanulata</taxon>
        <taxon>Hydridae</taxon>
        <taxon>Hydra</taxon>
    </lineage>
</organism>
<evidence type="ECO:0000256" key="3">
    <source>
        <dbReference type="ARBA" id="ARBA00022448"/>
    </source>
</evidence>
<evidence type="ECO:0000256" key="1">
    <source>
        <dbReference type="ARBA" id="ARBA00004141"/>
    </source>
</evidence>
<keyword evidence="7 11" id="KW-1133">Transmembrane helix</keyword>
<dbReference type="InterPro" id="IPR036719">
    <property type="entry name" value="Neuro-gated_channel_TM_sf"/>
</dbReference>
<feature type="transmembrane region" description="Helical" evidence="11">
    <location>
        <begin position="406"/>
        <end position="424"/>
    </location>
</feature>
<feature type="signal peptide" evidence="11">
    <location>
        <begin position="1"/>
        <end position="16"/>
    </location>
</feature>
<sequence length="432" mass="50576">MRKVIVLVTFCVFAKANLLEIKCDLNKAESCQTTEDERARESDKMVTEQIKQLFKNYNRKLRPHYIGKPVMVLVDATIISFSNLDAIDMMYTIDMFFRQRWWDHRLAHNLSEPITIAIGTSHPSNIIWTPDTVFMNSVTSALHHVIVENHKVDIYPNGTVFWGTRITVSPSCTLDLKAYPMDVQICGFEIVSYTYDSRHLKYDWYWKPGIEIKEENMLEFKLTDHKTIGEERYFVAGNYTVLEGRFRFKRLMGFAITQVYLPSTAIVTVSWVSLWIKRTVIPARVSLCITTVLTISTIWGNVNAQLPRVSYVKAIDVYLMTSFICIILTLLEYTIVLNIPDIMKKVRNNPLFRKRKMAKDTSNKIQLLPRAVNNEESLKETEKKKEQKIQQENIDICNRIEFLSRFFFPLAYTVFNIFYWSIYLKEDLKTLE</sequence>
<dbReference type="PRINTS" id="PR00252">
    <property type="entry name" value="NRIONCHANNEL"/>
</dbReference>
<dbReference type="PANTHER" id="PTHR18945">
    <property type="entry name" value="NEUROTRANSMITTER GATED ION CHANNEL"/>
    <property type="match status" value="1"/>
</dbReference>
<evidence type="ECO:0000256" key="7">
    <source>
        <dbReference type="ARBA" id="ARBA00022989"/>
    </source>
</evidence>
<keyword evidence="4" id="KW-1003">Cell membrane</keyword>
<evidence type="ECO:0000313" key="14">
    <source>
        <dbReference type="Proteomes" id="UP001652625"/>
    </source>
</evidence>
<keyword evidence="8 11" id="KW-0406">Ion transport</keyword>
<name>A0ABM4CY33_HYDVU</name>
<evidence type="ECO:0000256" key="5">
    <source>
        <dbReference type="ARBA" id="ARBA00022692"/>
    </source>
</evidence>
<dbReference type="CDD" id="cd19049">
    <property type="entry name" value="LGIC_TM_anion"/>
    <property type="match status" value="1"/>
</dbReference>
<protein>
    <submittedName>
        <fullName evidence="15">Gamma-aminobutyric acid receptor subunit beta-3 isoform X3</fullName>
    </submittedName>
</protein>